<dbReference type="InterPro" id="IPR006311">
    <property type="entry name" value="TAT_signal"/>
</dbReference>
<feature type="signal peptide" evidence="2">
    <location>
        <begin position="1"/>
        <end position="28"/>
    </location>
</feature>
<evidence type="ECO:0000313" key="3">
    <source>
        <dbReference type="EMBL" id="PND33841.1"/>
    </source>
</evidence>
<dbReference type="EMBL" id="POQS01000002">
    <property type="protein sequence ID" value="PND33841.1"/>
    <property type="molecule type" value="Genomic_DNA"/>
</dbReference>
<feature type="chain" id="PRO_5014679679" evidence="2">
    <location>
        <begin position="29"/>
        <end position="329"/>
    </location>
</feature>
<dbReference type="Gene3D" id="3.40.190.150">
    <property type="entry name" value="Bordetella uptake gene, domain 1"/>
    <property type="match status" value="1"/>
</dbReference>
<dbReference type="PANTHER" id="PTHR42928">
    <property type="entry name" value="TRICARBOXYLATE-BINDING PROTEIN"/>
    <property type="match status" value="1"/>
</dbReference>
<dbReference type="SUPFAM" id="SSF53850">
    <property type="entry name" value="Periplasmic binding protein-like II"/>
    <property type="match status" value="1"/>
</dbReference>
<sequence>MTQVKRRRALAFLALSGIAAAVPQMAHAADATYPDKPIRVIIPFGAGGITDVAGRLIGQYLGEALSQQIVIDNRPGAGGSIAAQAITSATPDGYTLLLGTVGTQVVNKMLYRKLNYDPAALTPISLVSNSPYVLAVHGIDGVEDLQGLIRYAKAHPGRLNFGSAGNGSSPHLGIELFKLSSQTDIVHIPFKSGAEAVNAAVGGQVNIVIDALPVIEPQAKAGRLKMLAIAAAERSPVTPDLKTSAEQGLPQFQIGSWNALVAPPGTPAAQVEVLNKALARALKRPELVSRLAAMGIEPLPTGVAAYQQHIASETAKWAKVIQAAGTKLD</sequence>
<comment type="caution">
    <text evidence="3">The sequence shown here is derived from an EMBL/GenBank/DDBJ whole genome shotgun (WGS) entry which is preliminary data.</text>
</comment>
<dbReference type="Pfam" id="PF03401">
    <property type="entry name" value="TctC"/>
    <property type="match status" value="1"/>
</dbReference>
<keyword evidence="4" id="KW-1185">Reference proteome</keyword>
<dbReference type="CDD" id="cd07012">
    <property type="entry name" value="PBP2_Bug_TTT"/>
    <property type="match status" value="1"/>
</dbReference>
<dbReference type="AlphaFoldDB" id="A0A2N8KK67"/>
<dbReference type="Gene3D" id="3.40.190.10">
    <property type="entry name" value="Periplasmic binding protein-like II"/>
    <property type="match status" value="1"/>
</dbReference>
<dbReference type="PIRSF" id="PIRSF017082">
    <property type="entry name" value="YflP"/>
    <property type="match status" value="1"/>
</dbReference>
<dbReference type="RefSeq" id="WP_102771924.1">
    <property type="nucleotide sequence ID" value="NZ_POQS01000002.1"/>
</dbReference>
<reference evidence="3 4" key="1">
    <citation type="submission" date="2018-01" db="EMBL/GenBank/DDBJ databases">
        <title>The draft genome of an aniline degradation strain ANB-1.</title>
        <authorList>
            <person name="Zhang L."/>
            <person name="Jiang J."/>
        </authorList>
    </citation>
    <scope>NUCLEOTIDE SEQUENCE [LARGE SCALE GENOMIC DNA]</scope>
    <source>
        <strain evidence="3 4">ANB-1</strain>
    </source>
</reference>
<organism evidence="3 4">
    <name type="scientific">Achromobacter pulmonis</name>
    <dbReference type="NCBI Taxonomy" id="1389932"/>
    <lineage>
        <taxon>Bacteria</taxon>
        <taxon>Pseudomonadati</taxon>
        <taxon>Pseudomonadota</taxon>
        <taxon>Betaproteobacteria</taxon>
        <taxon>Burkholderiales</taxon>
        <taxon>Alcaligenaceae</taxon>
        <taxon>Achromobacter</taxon>
    </lineage>
</organism>
<keyword evidence="2" id="KW-0732">Signal</keyword>
<dbReference type="InterPro" id="IPR005064">
    <property type="entry name" value="BUG"/>
</dbReference>
<name>A0A2N8KK67_9BURK</name>
<dbReference type="PROSITE" id="PS51318">
    <property type="entry name" value="TAT"/>
    <property type="match status" value="1"/>
</dbReference>
<protein>
    <submittedName>
        <fullName evidence="3">Tripartite tricarboxylate transporter substrate binding protein</fullName>
    </submittedName>
</protein>
<comment type="similarity">
    <text evidence="1">Belongs to the UPF0065 (bug) family.</text>
</comment>
<proteinExistence type="inferred from homology"/>
<dbReference type="Proteomes" id="UP000235994">
    <property type="component" value="Unassembled WGS sequence"/>
</dbReference>
<gene>
    <name evidence="3" type="ORF">C1I89_06155</name>
</gene>
<evidence type="ECO:0000256" key="1">
    <source>
        <dbReference type="ARBA" id="ARBA00006987"/>
    </source>
</evidence>
<accession>A0A2N8KK67</accession>
<dbReference type="PANTHER" id="PTHR42928:SF5">
    <property type="entry name" value="BLR1237 PROTEIN"/>
    <property type="match status" value="1"/>
</dbReference>
<evidence type="ECO:0000313" key="4">
    <source>
        <dbReference type="Proteomes" id="UP000235994"/>
    </source>
</evidence>
<dbReference type="InterPro" id="IPR042100">
    <property type="entry name" value="Bug_dom1"/>
</dbReference>
<evidence type="ECO:0000256" key="2">
    <source>
        <dbReference type="SAM" id="SignalP"/>
    </source>
</evidence>